<dbReference type="PANTHER" id="PTHR30404">
    <property type="entry name" value="N-ACETYLMURAMOYL-L-ALANINE AMIDASE"/>
    <property type="match status" value="1"/>
</dbReference>
<dbReference type="GO" id="GO:0009253">
    <property type="term" value="P:peptidoglycan catabolic process"/>
    <property type="evidence" value="ECO:0007669"/>
    <property type="project" value="InterPro"/>
</dbReference>
<evidence type="ECO:0000256" key="1">
    <source>
        <dbReference type="ARBA" id="ARBA00022801"/>
    </source>
</evidence>
<dbReference type="Gene3D" id="3.40.630.40">
    <property type="entry name" value="Zn-dependent exopeptidases"/>
    <property type="match status" value="1"/>
</dbReference>
<dbReference type="SMART" id="SM00646">
    <property type="entry name" value="Ami_3"/>
    <property type="match status" value="1"/>
</dbReference>
<evidence type="ECO:0000313" key="4">
    <source>
        <dbReference type="EMBL" id="OGY26450.1"/>
    </source>
</evidence>
<dbReference type="GO" id="GO:0030288">
    <property type="term" value="C:outer membrane-bounded periplasmic space"/>
    <property type="evidence" value="ECO:0007669"/>
    <property type="project" value="TreeGrafter"/>
</dbReference>
<dbReference type="InterPro" id="IPR050695">
    <property type="entry name" value="N-acetylmuramoyl_amidase_3"/>
</dbReference>
<keyword evidence="2" id="KW-0732">Signal</keyword>
<keyword evidence="1" id="KW-0378">Hydrolase</keyword>
<gene>
    <name evidence="4" type="ORF">A2Z24_00350</name>
</gene>
<dbReference type="STRING" id="1802597.A2Z24_00350"/>
<accession>A0A1G1WG74</accession>
<comment type="caution">
    <text evidence="4">The sequence shown here is derived from an EMBL/GenBank/DDBJ whole genome shotgun (WGS) entry which is preliminary data.</text>
</comment>
<protein>
    <recommendedName>
        <fullName evidence="3">MurNAc-LAA domain-containing protein</fullName>
    </recommendedName>
</protein>
<organism evidence="4 5">
    <name type="scientific">Candidatus Woykebacteria bacterium RBG_16_44_10</name>
    <dbReference type="NCBI Taxonomy" id="1802597"/>
    <lineage>
        <taxon>Bacteria</taxon>
        <taxon>Candidatus Woykeibacteriota</taxon>
    </lineage>
</organism>
<dbReference type="SUPFAM" id="SSF53187">
    <property type="entry name" value="Zn-dependent exopeptidases"/>
    <property type="match status" value="1"/>
</dbReference>
<sequence>MKKGLVVSVVLLITTLFIFPSSTAISAAVRSVCIDPGHGGADIGTSNGGITEKDLNLNVANKLASILIANGYTVYQTRTTDVTLSNRDRYTFCNGAWADILVSIHHNGSTNPDIDYSTALYMKKSDVDLARSLVNTLSGKLGTTNNGINRFASGVLIKAKMPAAISEGFFLTSSYEYSLLTDGTDKRAQDEAQALYEGIVSYFATH</sequence>
<feature type="chain" id="PRO_5009581204" description="MurNAc-LAA domain-containing protein" evidence="2">
    <location>
        <begin position="27"/>
        <end position="206"/>
    </location>
</feature>
<evidence type="ECO:0000313" key="5">
    <source>
        <dbReference type="Proteomes" id="UP000177588"/>
    </source>
</evidence>
<dbReference type="Pfam" id="PF01520">
    <property type="entry name" value="Amidase_3"/>
    <property type="match status" value="1"/>
</dbReference>
<reference evidence="4 5" key="1">
    <citation type="journal article" date="2016" name="Nat. Commun.">
        <title>Thousands of microbial genomes shed light on interconnected biogeochemical processes in an aquifer system.</title>
        <authorList>
            <person name="Anantharaman K."/>
            <person name="Brown C.T."/>
            <person name="Hug L.A."/>
            <person name="Sharon I."/>
            <person name="Castelle C.J."/>
            <person name="Probst A.J."/>
            <person name="Thomas B.C."/>
            <person name="Singh A."/>
            <person name="Wilkins M.J."/>
            <person name="Karaoz U."/>
            <person name="Brodie E.L."/>
            <person name="Williams K.H."/>
            <person name="Hubbard S.S."/>
            <person name="Banfield J.F."/>
        </authorList>
    </citation>
    <scope>NUCLEOTIDE SEQUENCE [LARGE SCALE GENOMIC DNA]</scope>
</reference>
<dbReference type="Proteomes" id="UP000177588">
    <property type="component" value="Unassembled WGS sequence"/>
</dbReference>
<dbReference type="PANTHER" id="PTHR30404:SF0">
    <property type="entry name" value="N-ACETYLMURAMOYL-L-ALANINE AMIDASE AMIC"/>
    <property type="match status" value="1"/>
</dbReference>
<dbReference type="AlphaFoldDB" id="A0A1G1WG74"/>
<dbReference type="GO" id="GO:0008745">
    <property type="term" value="F:N-acetylmuramoyl-L-alanine amidase activity"/>
    <property type="evidence" value="ECO:0007669"/>
    <property type="project" value="InterPro"/>
</dbReference>
<dbReference type="CDD" id="cd02696">
    <property type="entry name" value="MurNAc-LAA"/>
    <property type="match status" value="1"/>
</dbReference>
<evidence type="ECO:0000256" key="2">
    <source>
        <dbReference type="SAM" id="SignalP"/>
    </source>
</evidence>
<dbReference type="InterPro" id="IPR002508">
    <property type="entry name" value="MurNAc-LAA_cat"/>
</dbReference>
<name>A0A1G1WG74_9BACT</name>
<feature type="domain" description="MurNAc-LAA" evidence="3">
    <location>
        <begin position="90"/>
        <end position="200"/>
    </location>
</feature>
<proteinExistence type="predicted"/>
<feature type="signal peptide" evidence="2">
    <location>
        <begin position="1"/>
        <end position="26"/>
    </location>
</feature>
<dbReference type="EMBL" id="MHCT01000007">
    <property type="protein sequence ID" value="OGY26450.1"/>
    <property type="molecule type" value="Genomic_DNA"/>
</dbReference>
<evidence type="ECO:0000259" key="3">
    <source>
        <dbReference type="SMART" id="SM00646"/>
    </source>
</evidence>